<reference evidence="1" key="1">
    <citation type="submission" date="2021-02" db="EMBL/GenBank/DDBJ databases">
        <authorList>
            <consortium name="DOE Joint Genome Institute"/>
            <person name="Ahrendt S."/>
            <person name="Looney B.P."/>
            <person name="Miyauchi S."/>
            <person name="Morin E."/>
            <person name="Drula E."/>
            <person name="Courty P.E."/>
            <person name="Chicoki N."/>
            <person name="Fauchery L."/>
            <person name="Kohler A."/>
            <person name="Kuo A."/>
            <person name="Labutti K."/>
            <person name="Pangilinan J."/>
            <person name="Lipzen A."/>
            <person name="Riley R."/>
            <person name="Andreopoulos W."/>
            <person name="He G."/>
            <person name="Johnson J."/>
            <person name="Barry K.W."/>
            <person name="Grigoriev I.V."/>
            <person name="Nagy L."/>
            <person name="Hibbett D."/>
            <person name="Henrissat B."/>
            <person name="Matheny P.B."/>
            <person name="Labbe J."/>
            <person name="Martin F."/>
        </authorList>
    </citation>
    <scope>NUCLEOTIDE SEQUENCE</scope>
    <source>
        <strain evidence="1">FP105234-sp</strain>
    </source>
</reference>
<evidence type="ECO:0000313" key="2">
    <source>
        <dbReference type="Proteomes" id="UP000814033"/>
    </source>
</evidence>
<gene>
    <name evidence="1" type="ORF">FA95DRAFT_629192</name>
</gene>
<proteinExistence type="predicted"/>
<dbReference type="Proteomes" id="UP000814033">
    <property type="component" value="Unassembled WGS sequence"/>
</dbReference>
<keyword evidence="2" id="KW-1185">Reference proteome</keyword>
<accession>A0ACB8RD59</accession>
<dbReference type="EMBL" id="MU276090">
    <property type="protein sequence ID" value="KAI0041988.1"/>
    <property type="molecule type" value="Genomic_DNA"/>
</dbReference>
<organism evidence="1 2">
    <name type="scientific">Auriscalpium vulgare</name>
    <dbReference type="NCBI Taxonomy" id="40419"/>
    <lineage>
        <taxon>Eukaryota</taxon>
        <taxon>Fungi</taxon>
        <taxon>Dikarya</taxon>
        <taxon>Basidiomycota</taxon>
        <taxon>Agaricomycotina</taxon>
        <taxon>Agaricomycetes</taxon>
        <taxon>Russulales</taxon>
        <taxon>Auriscalpiaceae</taxon>
        <taxon>Auriscalpium</taxon>
    </lineage>
</organism>
<evidence type="ECO:0000313" key="1">
    <source>
        <dbReference type="EMBL" id="KAI0041988.1"/>
    </source>
</evidence>
<reference evidence="1" key="2">
    <citation type="journal article" date="2022" name="New Phytol.">
        <title>Evolutionary transition to the ectomycorrhizal habit in the genomes of a hyperdiverse lineage of mushroom-forming fungi.</title>
        <authorList>
            <person name="Looney B."/>
            <person name="Miyauchi S."/>
            <person name="Morin E."/>
            <person name="Drula E."/>
            <person name="Courty P.E."/>
            <person name="Kohler A."/>
            <person name="Kuo A."/>
            <person name="LaButti K."/>
            <person name="Pangilinan J."/>
            <person name="Lipzen A."/>
            <person name="Riley R."/>
            <person name="Andreopoulos W."/>
            <person name="He G."/>
            <person name="Johnson J."/>
            <person name="Nolan M."/>
            <person name="Tritt A."/>
            <person name="Barry K.W."/>
            <person name="Grigoriev I.V."/>
            <person name="Nagy L.G."/>
            <person name="Hibbett D."/>
            <person name="Henrissat B."/>
            <person name="Matheny P.B."/>
            <person name="Labbe J."/>
            <person name="Martin F.M."/>
        </authorList>
    </citation>
    <scope>NUCLEOTIDE SEQUENCE</scope>
    <source>
        <strain evidence="1">FP105234-sp</strain>
    </source>
</reference>
<sequence length="269" mass="29699">MSSAPDPVLARPPGSCCVVGFKHTGEPAGVCEAFGGMNTYVALPPQAADKYEHILFYFADVFSPLHINNQLLADTFASKGYLVLAPDYFEGDPVYPYLNKNPDFDIMGWLQPKRIKADAMVPPWIAAAKARYGTPTAKYAAVGYCFGAPDVMRLVSGDEVTAGALVHPALLNESHFKNAKKPLFLSVNDDWVFPQAARHRAEVLLTEAKAVHHVQCFVGFPHGFAARGRLDNTIHRWAKEQSADGVASWFDQWLKNDASFEMFELDHLV</sequence>
<name>A0ACB8RD59_9AGAM</name>
<comment type="caution">
    <text evidence="1">The sequence shown here is derived from an EMBL/GenBank/DDBJ whole genome shotgun (WGS) entry which is preliminary data.</text>
</comment>
<protein>
    <submittedName>
        <fullName evidence="1">Alpha/beta-hydrolase</fullName>
    </submittedName>
</protein>